<dbReference type="Proteomes" id="UP000265520">
    <property type="component" value="Unassembled WGS sequence"/>
</dbReference>
<dbReference type="EMBL" id="LXQA010022832">
    <property type="protein sequence ID" value="MCH92501.1"/>
    <property type="molecule type" value="Genomic_DNA"/>
</dbReference>
<keyword evidence="2" id="KW-1185">Reference proteome</keyword>
<sequence length="83" mass="9619">MPQPVRLAVETTSCRKTGEFEWESLRRLCMSRCVSRYGSDDKRVNKANWDYCHRINPMHKISAAEEAADNVAAEDPDRLQLTY</sequence>
<protein>
    <submittedName>
        <fullName evidence="1">Uncharacterized protein</fullName>
    </submittedName>
</protein>
<evidence type="ECO:0000313" key="2">
    <source>
        <dbReference type="Proteomes" id="UP000265520"/>
    </source>
</evidence>
<name>A0A392MYB3_9FABA</name>
<evidence type="ECO:0000313" key="1">
    <source>
        <dbReference type="EMBL" id="MCH92501.1"/>
    </source>
</evidence>
<organism evidence="1 2">
    <name type="scientific">Trifolium medium</name>
    <dbReference type="NCBI Taxonomy" id="97028"/>
    <lineage>
        <taxon>Eukaryota</taxon>
        <taxon>Viridiplantae</taxon>
        <taxon>Streptophyta</taxon>
        <taxon>Embryophyta</taxon>
        <taxon>Tracheophyta</taxon>
        <taxon>Spermatophyta</taxon>
        <taxon>Magnoliopsida</taxon>
        <taxon>eudicotyledons</taxon>
        <taxon>Gunneridae</taxon>
        <taxon>Pentapetalae</taxon>
        <taxon>rosids</taxon>
        <taxon>fabids</taxon>
        <taxon>Fabales</taxon>
        <taxon>Fabaceae</taxon>
        <taxon>Papilionoideae</taxon>
        <taxon>50 kb inversion clade</taxon>
        <taxon>NPAAA clade</taxon>
        <taxon>Hologalegina</taxon>
        <taxon>IRL clade</taxon>
        <taxon>Trifolieae</taxon>
        <taxon>Trifolium</taxon>
    </lineage>
</organism>
<reference evidence="1 2" key="1">
    <citation type="journal article" date="2018" name="Front. Plant Sci.">
        <title>Red Clover (Trifolium pratense) and Zigzag Clover (T. medium) - A Picture of Genomic Similarities and Differences.</title>
        <authorList>
            <person name="Dluhosova J."/>
            <person name="Istvanek J."/>
            <person name="Nedelnik J."/>
            <person name="Repkova J."/>
        </authorList>
    </citation>
    <scope>NUCLEOTIDE SEQUENCE [LARGE SCALE GENOMIC DNA]</scope>
    <source>
        <strain evidence="2">cv. 10/8</strain>
        <tissue evidence="1">Leaf</tissue>
    </source>
</reference>
<accession>A0A392MYB3</accession>
<dbReference type="AlphaFoldDB" id="A0A392MYB3"/>
<gene>
    <name evidence="1" type="ORF">A2U01_0013441</name>
</gene>
<proteinExistence type="predicted"/>
<comment type="caution">
    <text evidence="1">The sequence shown here is derived from an EMBL/GenBank/DDBJ whole genome shotgun (WGS) entry which is preliminary data.</text>
</comment>